<keyword evidence="6" id="KW-0349">Heme</keyword>
<dbReference type="InterPro" id="IPR001709">
    <property type="entry name" value="Flavoprot_Pyr_Nucl_cyt_Rdtase"/>
</dbReference>
<keyword evidence="7" id="KW-0285">Flavoprotein</keyword>
<keyword evidence="10" id="KW-0274">FAD</keyword>
<evidence type="ECO:0000256" key="3">
    <source>
        <dbReference type="ARBA" id="ARBA00001974"/>
    </source>
</evidence>
<evidence type="ECO:0000256" key="6">
    <source>
        <dbReference type="ARBA" id="ARBA00022617"/>
    </source>
</evidence>
<dbReference type="InterPro" id="IPR003097">
    <property type="entry name" value="CysJ-like_FAD-binding"/>
</dbReference>
<dbReference type="SUPFAM" id="SSF52343">
    <property type="entry name" value="Ferredoxin reductase-like, C-terminal NADP-linked domain"/>
    <property type="match status" value="1"/>
</dbReference>
<keyword evidence="8" id="KW-0288">FMN</keyword>
<keyword evidence="14" id="KW-0408">Iron</keyword>
<keyword evidence="13 16" id="KW-0560">Oxidoreductase</keyword>
<dbReference type="EC" id="1.14.13.39" evidence="5"/>
<dbReference type="FunFam" id="1.20.990.10:FF:000002">
    <property type="entry name" value="Nitric oxide synthase"/>
    <property type="match status" value="1"/>
</dbReference>
<dbReference type="PANTHER" id="PTHR43410">
    <property type="entry name" value="NITRIC OXIDE SYNTHASE OXYGENASE"/>
    <property type="match status" value="1"/>
</dbReference>
<dbReference type="InterPro" id="IPR039261">
    <property type="entry name" value="FNR_nucleotide-bd"/>
</dbReference>
<comment type="cofactor">
    <cofactor evidence="3">
        <name>FAD</name>
        <dbReference type="ChEBI" id="CHEBI:57692"/>
    </cofactor>
</comment>
<dbReference type="GO" id="GO:0006809">
    <property type="term" value="P:nitric oxide biosynthetic process"/>
    <property type="evidence" value="ECO:0007669"/>
    <property type="project" value="TreeGrafter"/>
</dbReference>
<evidence type="ECO:0000313" key="17">
    <source>
        <dbReference type="Proteomes" id="UP001381693"/>
    </source>
</evidence>
<evidence type="ECO:0000256" key="10">
    <source>
        <dbReference type="ARBA" id="ARBA00022827"/>
    </source>
</evidence>
<evidence type="ECO:0000256" key="1">
    <source>
        <dbReference type="ARBA" id="ARBA00001917"/>
    </source>
</evidence>
<dbReference type="PROSITE" id="PS51384">
    <property type="entry name" value="FAD_FR"/>
    <property type="match status" value="1"/>
</dbReference>
<dbReference type="GO" id="GO:0004517">
    <property type="term" value="F:nitric-oxide synthase activity"/>
    <property type="evidence" value="ECO:0007669"/>
    <property type="project" value="UniProtKB-EC"/>
</dbReference>
<dbReference type="EMBL" id="JAXCGZ010015115">
    <property type="protein sequence ID" value="KAK7071226.1"/>
    <property type="molecule type" value="Genomic_DNA"/>
</dbReference>
<dbReference type="Gene3D" id="3.40.50.80">
    <property type="entry name" value="Nucleotide-binding domain of ferredoxin-NADP reductase (FNR) module"/>
    <property type="match status" value="1"/>
</dbReference>
<proteinExistence type="inferred from homology"/>
<keyword evidence="9" id="KW-0479">Metal-binding</keyword>
<organism evidence="16 17">
    <name type="scientific">Halocaridina rubra</name>
    <name type="common">Hawaiian red shrimp</name>
    <dbReference type="NCBI Taxonomy" id="373956"/>
    <lineage>
        <taxon>Eukaryota</taxon>
        <taxon>Metazoa</taxon>
        <taxon>Ecdysozoa</taxon>
        <taxon>Arthropoda</taxon>
        <taxon>Crustacea</taxon>
        <taxon>Multicrustacea</taxon>
        <taxon>Malacostraca</taxon>
        <taxon>Eumalacostraca</taxon>
        <taxon>Eucarida</taxon>
        <taxon>Decapoda</taxon>
        <taxon>Pleocyemata</taxon>
        <taxon>Caridea</taxon>
        <taxon>Atyoidea</taxon>
        <taxon>Atyidae</taxon>
        <taxon>Halocaridina</taxon>
    </lineage>
</organism>
<dbReference type="Pfam" id="PF00667">
    <property type="entry name" value="FAD_binding_1"/>
    <property type="match status" value="1"/>
</dbReference>
<dbReference type="AlphaFoldDB" id="A0AAN8ZWF9"/>
<feature type="domain" description="FAD-binding FR-type" evidence="15">
    <location>
        <begin position="7"/>
        <end position="251"/>
    </location>
</feature>
<dbReference type="InterPro" id="IPR050607">
    <property type="entry name" value="NOS"/>
</dbReference>
<comment type="similarity">
    <text evidence="4">Belongs to the NOS family.</text>
</comment>
<dbReference type="Proteomes" id="UP001381693">
    <property type="component" value="Unassembled WGS sequence"/>
</dbReference>
<comment type="cofactor">
    <cofactor evidence="1">
        <name>FMN</name>
        <dbReference type="ChEBI" id="CHEBI:58210"/>
    </cofactor>
</comment>
<dbReference type="PANTHER" id="PTHR43410:SF1">
    <property type="entry name" value="NITRIC OXIDE SYNTHASE"/>
    <property type="match status" value="1"/>
</dbReference>
<comment type="cofactor">
    <cofactor evidence="2">
        <name>heme b</name>
        <dbReference type="ChEBI" id="CHEBI:60344"/>
    </cofactor>
</comment>
<dbReference type="Pfam" id="PF00175">
    <property type="entry name" value="NAD_binding_1"/>
    <property type="match status" value="1"/>
</dbReference>
<evidence type="ECO:0000313" key="16">
    <source>
        <dbReference type="EMBL" id="KAK7071226.1"/>
    </source>
</evidence>
<evidence type="ECO:0000256" key="12">
    <source>
        <dbReference type="ARBA" id="ARBA00022860"/>
    </source>
</evidence>
<gene>
    <name evidence="16" type="primary">NOS1_1</name>
    <name evidence="16" type="ORF">SK128_001683</name>
</gene>
<dbReference type="Gene3D" id="2.40.30.10">
    <property type="entry name" value="Translation factors"/>
    <property type="match status" value="1"/>
</dbReference>
<dbReference type="InterPro" id="IPR017927">
    <property type="entry name" value="FAD-bd_FR_type"/>
</dbReference>
<reference evidence="16 17" key="1">
    <citation type="submission" date="2023-11" db="EMBL/GenBank/DDBJ databases">
        <title>Halocaridina rubra genome assembly.</title>
        <authorList>
            <person name="Smith C."/>
        </authorList>
    </citation>
    <scope>NUCLEOTIDE SEQUENCE [LARGE SCALE GENOMIC DNA]</scope>
    <source>
        <strain evidence="16">EP-1</strain>
        <tissue evidence="16">Whole</tissue>
    </source>
</reference>
<comment type="caution">
    <text evidence="16">The sequence shown here is derived from an EMBL/GenBank/DDBJ whole genome shotgun (WGS) entry which is preliminary data.</text>
</comment>
<dbReference type="Gene3D" id="1.20.990.10">
    <property type="entry name" value="NADPH-cytochrome p450 Reductase, Chain A, domain 3"/>
    <property type="match status" value="1"/>
</dbReference>
<evidence type="ECO:0000256" key="2">
    <source>
        <dbReference type="ARBA" id="ARBA00001970"/>
    </source>
</evidence>
<dbReference type="InterPro" id="IPR017938">
    <property type="entry name" value="Riboflavin_synthase-like_b-brl"/>
</dbReference>
<dbReference type="GO" id="GO:0005516">
    <property type="term" value="F:calmodulin binding"/>
    <property type="evidence" value="ECO:0007669"/>
    <property type="project" value="UniProtKB-KW"/>
</dbReference>
<dbReference type="GO" id="GO:0046872">
    <property type="term" value="F:metal ion binding"/>
    <property type="evidence" value="ECO:0007669"/>
    <property type="project" value="UniProtKB-KW"/>
</dbReference>
<evidence type="ECO:0000256" key="4">
    <source>
        <dbReference type="ARBA" id="ARBA00006267"/>
    </source>
</evidence>
<dbReference type="SUPFAM" id="SSF63380">
    <property type="entry name" value="Riboflavin synthase domain-like"/>
    <property type="match status" value="1"/>
</dbReference>
<keyword evidence="17" id="KW-1185">Reference proteome</keyword>
<dbReference type="InterPro" id="IPR023173">
    <property type="entry name" value="NADPH_Cyt_P450_Rdtase_alpha"/>
</dbReference>
<dbReference type="InterPro" id="IPR001433">
    <property type="entry name" value="OxRdtase_FAD/NAD-bd"/>
</dbReference>
<accession>A0AAN8ZWF9</accession>
<evidence type="ECO:0000256" key="5">
    <source>
        <dbReference type="ARBA" id="ARBA00012989"/>
    </source>
</evidence>
<sequence>LSDIHGQSVVSCEIVANNKLYQQNDKWYREIIIKTNQDSSCSLDYEPGDHIGVFPANNPELVNGILPRLKNIANSDTPIQIMVQTQTGNQSDWKPHPRLPVASIRTLLSRYLDITSPPSQALLQLMADAASENNQAGRLQYLAKNESEYRQWKQWNRPNLLEVLKEFPSVRMDVGVMLCRLPLLLPRLYSISSSPLQQFGHLTLTVASFSFKTRGGKGPVHQGVCTSYLKSLRAGDTIEIFHKSAQEFHLPDAEKAVPILLLGAGSGVAPLRGFWQHCYHKGMPCDMTLYYGCQTRASDLYADEKVNMCKAKVLTEAYLALSKDPKIPKV</sequence>
<evidence type="ECO:0000256" key="8">
    <source>
        <dbReference type="ARBA" id="ARBA00022643"/>
    </source>
</evidence>
<evidence type="ECO:0000256" key="9">
    <source>
        <dbReference type="ARBA" id="ARBA00022723"/>
    </source>
</evidence>
<keyword evidence="11" id="KW-0521">NADP</keyword>
<evidence type="ECO:0000256" key="7">
    <source>
        <dbReference type="ARBA" id="ARBA00022630"/>
    </source>
</evidence>
<protein>
    <recommendedName>
        <fullName evidence="5">nitric-oxide synthase (NADPH)</fullName>
        <ecNumber evidence="5">1.14.13.39</ecNumber>
    </recommendedName>
</protein>
<dbReference type="PRINTS" id="PR00371">
    <property type="entry name" value="FPNCR"/>
</dbReference>
<name>A0AAN8ZWF9_HALRR</name>
<evidence type="ECO:0000256" key="13">
    <source>
        <dbReference type="ARBA" id="ARBA00023002"/>
    </source>
</evidence>
<evidence type="ECO:0000256" key="14">
    <source>
        <dbReference type="ARBA" id="ARBA00023004"/>
    </source>
</evidence>
<evidence type="ECO:0000256" key="11">
    <source>
        <dbReference type="ARBA" id="ARBA00022857"/>
    </source>
</evidence>
<evidence type="ECO:0000259" key="15">
    <source>
        <dbReference type="PROSITE" id="PS51384"/>
    </source>
</evidence>
<keyword evidence="12" id="KW-0112">Calmodulin-binding</keyword>
<feature type="non-terminal residue" evidence="16">
    <location>
        <position position="1"/>
    </location>
</feature>